<reference evidence="1" key="1">
    <citation type="journal article" date="2021" name="PeerJ">
        <title>Extensive microbial diversity within the chicken gut microbiome revealed by metagenomics and culture.</title>
        <authorList>
            <person name="Gilroy R."/>
            <person name="Ravi A."/>
            <person name="Getino M."/>
            <person name="Pursley I."/>
            <person name="Horton D.L."/>
            <person name="Alikhan N.F."/>
            <person name="Baker D."/>
            <person name="Gharbi K."/>
            <person name="Hall N."/>
            <person name="Watson M."/>
            <person name="Adriaenssens E.M."/>
            <person name="Foster-Nyarko E."/>
            <person name="Jarju S."/>
            <person name="Secka A."/>
            <person name="Antonio M."/>
            <person name="Oren A."/>
            <person name="Chaudhuri R.R."/>
            <person name="La Ragione R."/>
            <person name="Hildebrand F."/>
            <person name="Pallen M.J."/>
        </authorList>
    </citation>
    <scope>NUCLEOTIDE SEQUENCE</scope>
    <source>
        <strain evidence="1">ChiBcec8-14828</strain>
    </source>
</reference>
<evidence type="ECO:0000313" key="2">
    <source>
        <dbReference type="Proteomes" id="UP000824209"/>
    </source>
</evidence>
<evidence type="ECO:0000313" key="1">
    <source>
        <dbReference type="EMBL" id="HJB39115.1"/>
    </source>
</evidence>
<dbReference type="EMBL" id="DWYA01000020">
    <property type="protein sequence ID" value="HJB39115.1"/>
    <property type="molecule type" value="Genomic_DNA"/>
</dbReference>
<reference evidence="1" key="2">
    <citation type="submission" date="2021-04" db="EMBL/GenBank/DDBJ databases">
        <authorList>
            <person name="Gilroy R."/>
        </authorList>
    </citation>
    <scope>NUCLEOTIDE SEQUENCE</scope>
    <source>
        <strain evidence="1">ChiBcec8-14828</strain>
    </source>
</reference>
<gene>
    <name evidence="1" type="ORF">H9943_01810</name>
</gene>
<protein>
    <submittedName>
        <fullName evidence="1">DUF1048 domain-containing protein</fullName>
    </submittedName>
</protein>
<dbReference type="AlphaFoldDB" id="A0A9D2M1F7"/>
<sequence>MFEWIKKIRESKREYSKNMARAAALPEDYRFVYEKIVAYIWSFAGGTGMDMLKTQYDLIELFEEGAAQGKNVLDVTGTDAASFCDELQGEKGLEKGASPLFHLK</sequence>
<accession>A0A9D2M1F7</accession>
<dbReference type="SUPFAM" id="SSF158560">
    <property type="entry name" value="BH3980-like"/>
    <property type="match status" value="1"/>
</dbReference>
<dbReference type="Pfam" id="PF06304">
    <property type="entry name" value="DUF1048"/>
    <property type="match status" value="1"/>
</dbReference>
<organism evidence="1 2">
    <name type="scientific">Candidatus Ruthenibacterium avium</name>
    <dbReference type="NCBI Taxonomy" id="2838751"/>
    <lineage>
        <taxon>Bacteria</taxon>
        <taxon>Bacillati</taxon>
        <taxon>Bacillota</taxon>
        <taxon>Clostridia</taxon>
        <taxon>Eubacteriales</taxon>
        <taxon>Oscillospiraceae</taxon>
        <taxon>Ruthenibacterium</taxon>
    </lineage>
</organism>
<comment type="caution">
    <text evidence="1">The sequence shown here is derived from an EMBL/GenBank/DDBJ whole genome shotgun (WGS) entry which is preliminary data.</text>
</comment>
<proteinExistence type="predicted"/>
<dbReference type="Gene3D" id="1.10.1900.10">
    <property type="entry name" value="c-terminal domain of poly(a) binding protein"/>
    <property type="match status" value="1"/>
</dbReference>
<dbReference type="InterPro" id="IPR008316">
    <property type="entry name" value="UCP029876"/>
</dbReference>
<name>A0A9D2M1F7_9FIRM</name>
<dbReference type="Proteomes" id="UP000824209">
    <property type="component" value="Unassembled WGS sequence"/>
</dbReference>